<dbReference type="GO" id="GO:0005525">
    <property type="term" value="F:GTP binding"/>
    <property type="evidence" value="ECO:0007669"/>
    <property type="project" value="UniProtKB-KW"/>
</dbReference>
<keyword evidence="5" id="KW-0251">Elongation factor</keyword>
<dbReference type="InterPro" id="IPR020568">
    <property type="entry name" value="Ribosomal_Su5_D2-typ_SF"/>
</dbReference>
<keyword evidence="6" id="KW-1185">Reference proteome</keyword>
<dbReference type="SUPFAM" id="SSF54211">
    <property type="entry name" value="Ribosomal protein S5 domain 2-like"/>
    <property type="match status" value="1"/>
</dbReference>
<dbReference type="AlphaFoldDB" id="A0A841K5W8"/>
<sequence length="219" mass="24211">MLRPPIAFRETVRSAAVGERKYIRHFEGRGHFAHLKLQLLPVPGHACSVTCVPELSLPEDCYHAVRAALFSRLDCGPAARYPMHGVEVRLLEATHLPRHSHPEAFALAAGMAFDEALLAASPVILEPWTGLRLNVEQNALVEVLGTLTMLIGNVDVSVSFTETFVLKVEIPRGLLPRICQMLGLCRPLTFSLPASREYRPLQGAAANDDRTRPGFEDWT</sequence>
<feature type="domain" description="Translation elongation factor EFG/EF2" evidence="4">
    <location>
        <begin position="5"/>
        <end position="121"/>
    </location>
</feature>
<dbReference type="InterPro" id="IPR014721">
    <property type="entry name" value="Ribsml_uS5_D2-typ_fold_subgr"/>
</dbReference>
<keyword evidence="2" id="KW-0648">Protein biosynthesis</keyword>
<keyword evidence="1" id="KW-0547">Nucleotide-binding</keyword>
<dbReference type="Proteomes" id="UP000538666">
    <property type="component" value="Unassembled WGS sequence"/>
</dbReference>
<evidence type="ECO:0000259" key="4">
    <source>
        <dbReference type="SMART" id="SM00889"/>
    </source>
</evidence>
<gene>
    <name evidence="5" type="ORF">HNQ77_004510</name>
</gene>
<evidence type="ECO:0000313" key="5">
    <source>
        <dbReference type="EMBL" id="MBB6146531.1"/>
    </source>
</evidence>
<dbReference type="Gene3D" id="3.30.230.10">
    <property type="match status" value="1"/>
</dbReference>
<protein>
    <submittedName>
        <fullName evidence="5">Translation elongation factor EF-G</fullName>
    </submittedName>
</protein>
<evidence type="ECO:0000313" key="6">
    <source>
        <dbReference type="Proteomes" id="UP000538666"/>
    </source>
</evidence>
<evidence type="ECO:0000256" key="2">
    <source>
        <dbReference type="ARBA" id="ARBA00022917"/>
    </source>
</evidence>
<keyword evidence="3" id="KW-0342">GTP-binding</keyword>
<accession>A0A841K5W8</accession>
<comment type="caution">
    <text evidence="5">The sequence shown here is derived from an EMBL/GenBank/DDBJ whole genome shotgun (WGS) entry which is preliminary data.</text>
</comment>
<reference evidence="5 6" key="1">
    <citation type="submission" date="2020-08" db="EMBL/GenBank/DDBJ databases">
        <title>Genomic Encyclopedia of Type Strains, Phase IV (KMG-IV): sequencing the most valuable type-strain genomes for metagenomic binning, comparative biology and taxonomic classification.</title>
        <authorList>
            <person name="Goeker M."/>
        </authorList>
    </citation>
    <scope>NUCLEOTIDE SEQUENCE [LARGE SCALE GENOMIC DNA]</scope>
    <source>
        <strain evidence="5 6">DSM 103733</strain>
    </source>
</reference>
<organism evidence="5 6">
    <name type="scientific">Silvibacterium bohemicum</name>
    <dbReference type="NCBI Taxonomy" id="1577686"/>
    <lineage>
        <taxon>Bacteria</taxon>
        <taxon>Pseudomonadati</taxon>
        <taxon>Acidobacteriota</taxon>
        <taxon>Terriglobia</taxon>
        <taxon>Terriglobales</taxon>
        <taxon>Acidobacteriaceae</taxon>
        <taxon>Silvibacterium</taxon>
    </lineage>
</organism>
<dbReference type="GO" id="GO:0003746">
    <property type="term" value="F:translation elongation factor activity"/>
    <property type="evidence" value="ECO:0007669"/>
    <property type="project" value="UniProtKB-KW"/>
</dbReference>
<dbReference type="SMART" id="SM00889">
    <property type="entry name" value="EFG_IV"/>
    <property type="match status" value="1"/>
</dbReference>
<dbReference type="PANTHER" id="PTHR43261">
    <property type="entry name" value="TRANSLATION ELONGATION FACTOR G-RELATED"/>
    <property type="match status" value="1"/>
</dbReference>
<dbReference type="GO" id="GO:0003924">
    <property type="term" value="F:GTPase activity"/>
    <property type="evidence" value="ECO:0007669"/>
    <property type="project" value="TreeGrafter"/>
</dbReference>
<dbReference type="EMBL" id="JACHEK010000010">
    <property type="protein sequence ID" value="MBB6146531.1"/>
    <property type="molecule type" value="Genomic_DNA"/>
</dbReference>
<dbReference type="InterPro" id="IPR005517">
    <property type="entry name" value="Transl_elong_EFG/EF2_IV"/>
</dbReference>
<dbReference type="RefSeq" id="WP_082125636.1">
    <property type="nucleotide sequence ID" value="NZ_JACHEK010000010.1"/>
</dbReference>
<evidence type="ECO:0000256" key="3">
    <source>
        <dbReference type="ARBA" id="ARBA00023134"/>
    </source>
</evidence>
<dbReference type="GO" id="GO:0032790">
    <property type="term" value="P:ribosome disassembly"/>
    <property type="evidence" value="ECO:0007669"/>
    <property type="project" value="TreeGrafter"/>
</dbReference>
<evidence type="ECO:0000256" key="1">
    <source>
        <dbReference type="ARBA" id="ARBA00022741"/>
    </source>
</evidence>
<proteinExistence type="predicted"/>
<dbReference type="Pfam" id="PF03764">
    <property type="entry name" value="EFG_IV"/>
    <property type="match status" value="1"/>
</dbReference>
<dbReference type="PANTHER" id="PTHR43261:SF1">
    <property type="entry name" value="RIBOSOME-RELEASING FACTOR 2, MITOCHONDRIAL"/>
    <property type="match status" value="1"/>
</dbReference>
<name>A0A841K5W8_9BACT</name>